<dbReference type="Gene3D" id="3.30.450.20">
    <property type="entry name" value="PAS domain"/>
    <property type="match status" value="1"/>
</dbReference>
<dbReference type="Gene3D" id="1.10.10.60">
    <property type="entry name" value="Homeodomain-like"/>
    <property type="match status" value="1"/>
</dbReference>
<dbReference type="InterPro" id="IPR002078">
    <property type="entry name" value="Sigma_54_int"/>
</dbReference>
<dbReference type="Gene3D" id="1.10.8.60">
    <property type="match status" value="1"/>
</dbReference>
<reference evidence="8" key="1">
    <citation type="submission" date="2022-08" db="EMBL/GenBank/DDBJ databases">
        <title>Alicyclobacillus fastidiosus DSM 17978, complete genome.</title>
        <authorList>
            <person name="Wang Q."/>
            <person name="Cai R."/>
            <person name="Wang Z."/>
        </authorList>
    </citation>
    <scope>NUCLEOTIDE SEQUENCE</scope>
    <source>
        <strain evidence="8">DSM 17978</strain>
    </source>
</reference>
<dbReference type="Proteomes" id="UP001164761">
    <property type="component" value="Chromosome"/>
</dbReference>
<dbReference type="SUPFAM" id="SSF55785">
    <property type="entry name" value="PYP-like sensor domain (PAS domain)"/>
    <property type="match status" value="1"/>
</dbReference>
<name>A0ABY6ZR86_9BACL</name>
<dbReference type="SMART" id="SM00091">
    <property type="entry name" value="PAS"/>
    <property type="match status" value="2"/>
</dbReference>
<dbReference type="InterPro" id="IPR030828">
    <property type="entry name" value="HTH_TyrR"/>
</dbReference>
<protein>
    <recommendedName>
        <fullName evidence="4">HTH-type transcriptional regulatory protein TyrR</fullName>
    </recommendedName>
</protein>
<evidence type="ECO:0000313" key="8">
    <source>
        <dbReference type="EMBL" id="WAH44676.1"/>
    </source>
</evidence>
<dbReference type="Pfam" id="PF00158">
    <property type="entry name" value="Sigma54_activat"/>
    <property type="match status" value="1"/>
</dbReference>
<dbReference type="InterPro" id="IPR035965">
    <property type="entry name" value="PAS-like_dom_sf"/>
</dbReference>
<dbReference type="Pfam" id="PF18024">
    <property type="entry name" value="HTH_50"/>
    <property type="match status" value="1"/>
</dbReference>
<dbReference type="EMBL" id="CP104067">
    <property type="protein sequence ID" value="WAH44676.1"/>
    <property type="molecule type" value="Genomic_DNA"/>
</dbReference>
<keyword evidence="3" id="KW-0067">ATP-binding</keyword>
<feature type="domain" description="PAS" evidence="7">
    <location>
        <begin position="113"/>
        <end position="194"/>
    </location>
</feature>
<gene>
    <name evidence="8" type="ORF">NZD89_19730</name>
</gene>
<accession>A0ABY6ZR86</accession>
<dbReference type="InterPro" id="IPR003593">
    <property type="entry name" value="AAA+_ATPase"/>
</dbReference>
<dbReference type="PROSITE" id="PS50112">
    <property type="entry name" value="PAS"/>
    <property type="match status" value="1"/>
</dbReference>
<dbReference type="InterPro" id="IPR025662">
    <property type="entry name" value="Sigma_54_int_dom_ATP-bd_1"/>
</dbReference>
<dbReference type="NCBIfam" id="TIGR00229">
    <property type="entry name" value="sensory_box"/>
    <property type="match status" value="1"/>
</dbReference>
<dbReference type="InterPro" id="IPR000014">
    <property type="entry name" value="PAS"/>
</dbReference>
<feature type="coiled-coil region" evidence="5">
    <location>
        <begin position="223"/>
        <end position="250"/>
    </location>
</feature>
<dbReference type="InterPro" id="IPR009057">
    <property type="entry name" value="Homeodomain-like_sf"/>
</dbReference>
<feature type="domain" description="Sigma-54 factor interaction" evidence="6">
    <location>
        <begin position="257"/>
        <end position="486"/>
    </location>
</feature>
<organism evidence="8 9">
    <name type="scientific">Alicyclobacillus fastidiosus</name>
    <dbReference type="NCBI Taxonomy" id="392011"/>
    <lineage>
        <taxon>Bacteria</taxon>
        <taxon>Bacillati</taxon>
        <taxon>Bacillota</taxon>
        <taxon>Bacilli</taxon>
        <taxon>Bacillales</taxon>
        <taxon>Alicyclobacillaceae</taxon>
        <taxon>Alicyclobacillus</taxon>
    </lineage>
</organism>
<proteinExistence type="predicted"/>
<keyword evidence="1" id="KW-0547">Nucleotide-binding</keyword>
<dbReference type="InterPro" id="IPR058031">
    <property type="entry name" value="AAA_lid_NorR"/>
</dbReference>
<keyword evidence="2" id="KW-0058">Aromatic hydrocarbons catabolism</keyword>
<keyword evidence="5" id="KW-0175">Coiled coil</keyword>
<keyword evidence="9" id="KW-1185">Reference proteome</keyword>
<dbReference type="Pfam" id="PF25601">
    <property type="entry name" value="AAA_lid_14"/>
    <property type="match status" value="1"/>
</dbReference>
<evidence type="ECO:0000256" key="2">
    <source>
        <dbReference type="ARBA" id="ARBA00022797"/>
    </source>
</evidence>
<dbReference type="PROSITE" id="PS50045">
    <property type="entry name" value="SIGMA54_INTERACT_4"/>
    <property type="match status" value="1"/>
</dbReference>
<evidence type="ECO:0000256" key="1">
    <source>
        <dbReference type="ARBA" id="ARBA00022741"/>
    </source>
</evidence>
<evidence type="ECO:0000259" key="7">
    <source>
        <dbReference type="PROSITE" id="PS50112"/>
    </source>
</evidence>
<evidence type="ECO:0000259" key="6">
    <source>
        <dbReference type="PROSITE" id="PS50045"/>
    </source>
</evidence>
<dbReference type="RefSeq" id="WP_268008552.1">
    <property type="nucleotide sequence ID" value="NZ_BSUT01000001.1"/>
</dbReference>
<evidence type="ECO:0000256" key="4">
    <source>
        <dbReference type="ARBA" id="ARBA00029500"/>
    </source>
</evidence>
<dbReference type="PROSITE" id="PS00675">
    <property type="entry name" value="SIGMA54_INTERACT_1"/>
    <property type="match status" value="1"/>
</dbReference>
<dbReference type="Pfam" id="PF08448">
    <property type="entry name" value="PAS_4"/>
    <property type="match status" value="1"/>
</dbReference>
<dbReference type="CDD" id="cd00009">
    <property type="entry name" value="AAA"/>
    <property type="match status" value="1"/>
</dbReference>
<sequence length="562" mass="63770">MREMDERFGRFIDSLKCGVMIVDLHTDEARMNAAASEMLRLGPRQLPFRIVQERLGFDLLAKLRDGQPVQLLLGSQRCEVTSISFDDNWLAFLFKERSPEQTVTKSVEHLEQANEDLQLILDSSLDDILITSGDGIVLSVSQSFANSYRIPPEDLVGKSVLDLEKDHIFQPSVTRKVMETKTRHVLLQTTMDEKKMLVKGVPVFGEDGEIRRIVSYSHDVTELLELRAHLADMQEEMSRVRWELEKLRSRDREMCDILIASDAIKQLTESISRIAKHDVPVLLLGESGVGKSAFAKFVHRQSERNSGPFIEVNCGAIPEHLIESELFGYEPGAFTGAAKSGKVGLIELAHDGTLFLDEVGELPLALQVKFLKVLEDKQFRKVGGTKSVWSNFRLVCATNRDMSQMVHEGKFREDLYYRLNTVEMMIPPLRERPADIMELAMHFLHQMYLRHGLDREFGQGVMHQFLSYHCPGNIRELEHVVERAVVLSSGQFIELADLPLSIRSVEAVSPPAADRLSLPEMLAAYEKRILQDARQKCSTTTEMAAYLGVSQPTIVRKLQKYF</sequence>
<dbReference type="SUPFAM" id="SSF52540">
    <property type="entry name" value="P-loop containing nucleoside triphosphate hydrolases"/>
    <property type="match status" value="1"/>
</dbReference>
<dbReference type="Gene3D" id="3.40.50.300">
    <property type="entry name" value="P-loop containing nucleotide triphosphate hydrolases"/>
    <property type="match status" value="1"/>
</dbReference>
<dbReference type="InterPro" id="IPR027417">
    <property type="entry name" value="P-loop_NTPase"/>
</dbReference>
<dbReference type="SMART" id="SM00382">
    <property type="entry name" value="AAA"/>
    <property type="match status" value="1"/>
</dbReference>
<dbReference type="PANTHER" id="PTHR32071:SF57">
    <property type="entry name" value="C4-DICARBOXYLATE TRANSPORT TRANSCRIPTIONAL REGULATORY PROTEIN DCTD"/>
    <property type="match status" value="1"/>
</dbReference>
<evidence type="ECO:0000256" key="5">
    <source>
        <dbReference type="SAM" id="Coils"/>
    </source>
</evidence>
<evidence type="ECO:0000256" key="3">
    <source>
        <dbReference type="ARBA" id="ARBA00022840"/>
    </source>
</evidence>
<dbReference type="SUPFAM" id="SSF46689">
    <property type="entry name" value="Homeodomain-like"/>
    <property type="match status" value="1"/>
</dbReference>
<dbReference type="PANTHER" id="PTHR32071">
    <property type="entry name" value="TRANSCRIPTIONAL REGULATORY PROTEIN"/>
    <property type="match status" value="1"/>
</dbReference>
<evidence type="ECO:0000313" key="9">
    <source>
        <dbReference type="Proteomes" id="UP001164761"/>
    </source>
</evidence>
<dbReference type="InterPro" id="IPR013656">
    <property type="entry name" value="PAS_4"/>
</dbReference>